<name>A0A1A9ZHC9_GLOPL</name>
<organism evidence="1 2">
    <name type="scientific">Glossina pallidipes</name>
    <name type="common">Tsetse fly</name>
    <dbReference type="NCBI Taxonomy" id="7398"/>
    <lineage>
        <taxon>Eukaryota</taxon>
        <taxon>Metazoa</taxon>
        <taxon>Ecdysozoa</taxon>
        <taxon>Arthropoda</taxon>
        <taxon>Hexapoda</taxon>
        <taxon>Insecta</taxon>
        <taxon>Pterygota</taxon>
        <taxon>Neoptera</taxon>
        <taxon>Endopterygota</taxon>
        <taxon>Diptera</taxon>
        <taxon>Brachycera</taxon>
        <taxon>Muscomorpha</taxon>
        <taxon>Hippoboscoidea</taxon>
        <taxon>Glossinidae</taxon>
        <taxon>Glossina</taxon>
    </lineage>
</organism>
<dbReference type="VEuPathDB" id="VectorBase:GPAI014713"/>
<reference evidence="1" key="2">
    <citation type="submission" date="2020-05" db="UniProtKB">
        <authorList>
            <consortium name="EnsemblMetazoa"/>
        </authorList>
    </citation>
    <scope>IDENTIFICATION</scope>
    <source>
        <strain evidence="1">IAEA</strain>
    </source>
</reference>
<dbReference type="Proteomes" id="UP000092445">
    <property type="component" value="Unassembled WGS sequence"/>
</dbReference>
<accession>A0A1A9ZHC9</accession>
<keyword evidence="2" id="KW-1185">Reference proteome</keyword>
<dbReference type="EnsemblMetazoa" id="GPAI014713-RA">
    <property type="protein sequence ID" value="GPAI014713-PA"/>
    <property type="gene ID" value="GPAI014713"/>
</dbReference>
<reference evidence="2" key="1">
    <citation type="submission" date="2014-03" db="EMBL/GenBank/DDBJ databases">
        <authorList>
            <person name="Aksoy S."/>
            <person name="Warren W."/>
            <person name="Wilson R.K."/>
        </authorList>
    </citation>
    <scope>NUCLEOTIDE SEQUENCE [LARGE SCALE GENOMIC DNA]</scope>
    <source>
        <strain evidence="2">IAEA</strain>
    </source>
</reference>
<protein>
    <submittedName>
        <fullName evidence="1">Uncharacterized protein</fullName>
    </submittedName>
</protein>
<evidence type="ECO:0000313" key="2">
    <source>
        <dbReference type="Proteomes" id="UP000092445"/>
    </source>
</evidence>
<proteinExistence type="predicted"/>
<sequence length="96" mass="10745">MKIITTIKRITSKLEIKLEKGAIVGGKQKKRILAVHLSTIKSKVSLERVSSLSEEENDLAFTGSLITRALYSEALSMPFRPKTPYKILETSNNKLI</sequence>
<dbReference type="AlphaFoldDB" id="A0A1A9ZHC9"/>
<evidence type="ECO:0000313" key="1">
    <source>
        <dbReference type="EnsemblMetazoa" id="GPAI014713-PA"/>
    </source>
</evidence>